<evidence type="ECO:0000256" key="4">
    <source>
        <dbReference type="SAM" id="MobiDB-lite"/>
    </source>
</evidence>
<feature type="coiled-coil region" evidence="3">
    <location>
        <begin position="311"/>
        <end position="352"/>
    </location>
</feature>
<feature type="domain" description="AAA+ ATPase" evidence="5">
    <location>
        <begin position="25"/>
        <end position="575"/>
    </location>
</feature>
<evidence type="ECO:0000259" key="5">
    <source>
        <dbReference type="SMART" id="SM00382"/>
    </source>
</evidence>
<proteinExistence type="inferred from homology"/>
<dbReference type="InterPro" id="IPR027417">
    <property type="entry name" value="P-loop_NTPase"/>
</dbReference>
<keyword evidence="1 3" id="KW-0175">Coiled coil</keyword>
<dbReference type="Proteomes" id="UP000196084">
    <property type="component" value="Unassembled WGS sequence"/>
</dbReference>
<feature type="compositionally biased region" description="Basic and acidic residues" evidence="4">
    <location>
        <begin position="396"/>
        <end position="406"/>
    </location>
</feature>
<name>A0A202EBM9_9EURY</name>
<dbReference type="RefSeq" id="WP_087713856.1">
    <property type="nucleotide sequence ID" value="NZ_MWPH01000001.1"/>
</dbReference>
<accession>A0A202EBM9</accession>
<evidence type="ECO:0000256" key="3">
    <source>
        <dbReference type="SAM" id="Coils"/>
    </source>
</evidence>
<organism evidence="6 7">
    <name type="scientific">Natronolimnobius baerhuensis</name>
    <dbReference type="NCBI Taxonomy" id="253108"/>
    <lineage>
        <taxon>Archaea</taxon>
        <taxon>Methanobacteriati</taxon>
        <taxon>Methanobacteriota</taxon>
        <taxon>Stenosarchaea group</taxon>
        <taxon>Halobacteria</taxon>
        <taxon>Halobacteriales</taxon>
        <taxon>Natrialbaceae</taxon>
        <taxon>Natronolimnobius</taxon>
    </lineage>
</organism>
<reference evidence="6 7" key="1">
    <citation type="submission" date="2017-02" db="EMBL/GenBank/DDBJ databases">
        <title>Natronthermophilus aegyptiacus gen. nov.,sp. nov., an aerobic, extremely halophilic alkalithermophilic archaeon isolated from the athalassohaline Wadi An Natrun, Egypt.</title>
        <authorList>
            <person name="Zhao B."/>
        </authorList>
    </citation>
    <scope>NUCLEOTIDE SEQUENCE [LARGE SCALE GENOMIC DNA]</scope>
    <source>
        <strain evidence="6 7">CGMCC 1.3597</strain>
    </source>
</reference>
<dbReference type="PANTHER" id="PTHR32114:SF2">
    <property type="entry name" value="ABC TRANSPORTER ABCH.3"/>
    <property type="match status" value="1"/>
</dbReference>
<keyword evidence="7" id="KW-1185">Reference proteome</keyword>
<dbReference type="Gene3D" id="3.40.50.300">
    <property type="entry name" value="P-loop containing nucleotide triphosphate hydrolases"/>
    <property type="match status" value="1"/>
</dbReference>
<dbReference type="AlphaFoldDB" id="A0A202EBM9"/>
<comment type="similarity">
    <text evidence="2">Belongs to the Sph1/Sph2 family.</text>
</comment>
<evidence type="ECO:0000256" key="2">
    <source>
        <dbReference type="ARBA" id="ARBA00049666"/>
    </source>
</evidence>
<feature type="compositionally biased region" description="Basic and acidic residues" evidence="4">
    <location>
        <begin position="185"/>
        <end position="199"/>
    </location>
</feature>
<dbReference type="SUPFAM" id="SSF52540">
    <property type="entry name" value="P-loop containing nucleoside triphosphate hydrolases"/>
    <property type="match status" value="1"/>
</dbReference>
<evidence type="ECO:0000313" key="7">
    <source>
        <dbReference type="Proteomes" id="UP000196084"/>
    </source>
</evidence>
<dbReference type="EMBL" id="MWPH01000001">
    <property type="protein sequence ID" value="OVE85666.1"/>
    <property type="molecule type" value="Genomic_DNA"/>
</dbReference>
<feature type="region of interest" description="Disordered" evidence="4">
    <location>
        <begin position="149"/>
        <end position="199"/>
    </location>
</feature>
<feature type="compositionally biased region" description="Acidic residues" evidence="4">
    <location>
        <begin position="153"/>
        <end position="167"/>
    </location>
</feature>
<dbReference type="InterPro" id="IPR003593">
    <property type="entry name" value="AAA+_ATPase"/>
</dbReference>
<protein>
    <recommendedName>
        <fullName evidence="5">AAA+ ATPase domain-containing protein</fullName>
    </recommendedName>
</protein>
<dbReference type="PANTHER" id="PTHR32114">
    <property type="entry name" value="ABC TRANSPORTER ABCH.3"/>
    <property type="match status" value="1"/>
</dbReference>
<dbReference type="SMART" id="SM00382">
    <property type="entry name" value="AAA"/>
    <property type="match status" value="1"/>
</dbReference>
<dbReference type="OrthoDB" id="269347at2157"/>
<sequence>MKLGEIHSREFAKEEYGGFEHTNIEGENLLIQGGNRTGKTLTFNAILYNLLGPQETIDLSTGRNNNVSLGFTDGVEFRRGKLGAQFRKDDLEKSEDEAQEELTNWLAEDLSTEVSSTDLIKNHFVHTHIERMPLSGLSEDHRLDHIRSAVDQDTQESIEETEEEISQLEERTAEIKSSLRRKKEDKHERENNLRSDENQLEKYQQIKSLAESGKLEDIIETIQSDEDLQETLSELSKKQDFLQRKQRSKRKDKRQWERYRESERNAIIAEAVNDFVCPACSGHVDTDLAESRLGRSRCPFCAVDSRGDDLEADIDEKISRSEEELGEIEEELEEITSELEEVTEEIANIREEQPELGDIDGRIERVIRNNEYDFSTILEETKKQLERYQSSINETEKEISERKTEIGELEDELESSQERLEEAKDEVVEMREESINAEINEFSEEWQEVFEEMAGEIGLEIQMTQDGDIEIPGSEGPRKYDRAGDLSDAEITFMNISFAVVYNRFVREAGATEWSTIVCDEPFSNLDSEGQESLLEFIQSCDEQFICTSSTEEMLEEFPKTGELTRQRIQASLGRYA</sequence>
<evidence type="ECO:0000313" key="6">
    <source>
        <dbReference type="EMBL" id="OVE85666.1"/>
    </source>
</evidence>
<gene>
    <name evidence="6" type="ORF">B2G88_02255</name>
</gene>
<evidence type="ECO:0000256" key="1">
    <source>
        <dbReference type="ARBA" id="ARBA00023054"/>
    </source>
</evidence>
<feature type="region of interest" description="Disordered" evidence="4">
    <location>
        <begin position="396"/>
        <end position="415"/>
    </location>
</feature>
<comment type="caution">
    <text evidence="6">The sequence shown here is derived from an EMBL/GenBank/DDBJ whole genome shotgun (WGS) entry which is preliminary data.</text>
</comment>